<dbReference type="GO" id="GO:0051087">
    <property type="term" value="F:protein-folding chaperone binding"/>
    <property type="evidence" value="ECO:0007669"/>
    <property type="project" value="InterPro"/>
</dbReference>
<dbReference type="GO" id="GO:0006457">
    <property type="term" value="P:protein folding"/>
    <property type="evidence" value="ECO:0007669"/>
    <property type="project" value="UniProtKB-UniRule"/>
</dbReference>
<reference evidence="6" key="1">
    <citation type="journal article" date="2017" name="Genome Announc.">
        <title>Whole-Genome Sequence of Photobacterium damselae subsp. piscicida Strain 91-197, Isolated from Hybrid Striped Bass (Morone sp.) in the United States.</title>
        <authorList>
            <person name="Teru Y."/>
            <person name="Hikima J."/>
            <person name="Kono T."/>
            <person name="Sakai M."/>
            <person name="Takano T."/>
            <person name="Hawke J.P."/>
            <person name="Takeyama H."/>
            <person name="Aoki T."/>
        </authorList>
    </citation>
    <scope>NUCLEOTIDE SEQUENCE</scope>
    <source>
        <strain evidence="6">91-197</strain>
    </source>
</reference>
<dbReference type="Proteomes" id="UP000218676">
    <property type="component" value="Chromosome 1"/>
</dbReference>
<evidence type="ECO:0000313" key="8">
    <source>
        <dbReference type="Proteomes" id="UP000218676"/>
    </source>
</evidence>
<dbReference type="InterPro" id="IPR036869">
    <property type="entry name" value="J_dom_sf"/>
</dbReference>
<dbReference type="PROSITE" id="PS50076">
    <property type="entry name" value="DNAJ_2"/>
    <property type="match status" value="1"/>
</dbReference>
<reference evidence="8" key="2">
    <citation type="submission" date="2017-05" db="EMBL/GenBank/DDBJ databases">
        <title>Whole genome sequence of fish pathogenic bacteria, Photobacterium damselae subsp. piscicida, strain 91-197, isolated from hybrid striped bass (Morone sp.) in USA.</title>
        <authorList>
            <person name="Teru Y."/>
            <person name="Hikima J."/>
            <person name="Kono T."/>
            <person name="Sakai M."/>
            <person name="Takano T."/>
            <person name="Hawke J.P."/>
            <person name="Takeyama H."/>
            <person name="Aoki T."/>
        </authorList>
    </citation>
    <scope>NUCLEOTIDE SEQUENCE [LARGE SCALE GENOMIC DNA]</scope>
    <source>
        <strain evidence="8">91-197</strain>
    </source>
</reference>
<dbReference type="GO" id="GO:0051259">
    <property type="term" value="P:protein complex oligomerization"/>
    <property type="evidence" value="ECO:0007669"/>
    <property type="project" value="InterPro"/>
</dbReference>
<sequence>MNHFELFGLPFLFALDNQELSTQFRELQRHFHPDNFAMASERDRMMAMQKAAQINDAFQTLKNPISRAEYMLSERDEDIRGEQKTLQDMDFLMQQMELREALEAIAEQDEPESALADFDQQVSSMYRSYLQQLEQLLNQEQWPLAADCVRKLKFIAKLRDEVEQLEDKLFG</sequence>
<gene>
    <name evidence="4 7" type="primary">hscB</name>
    <name evidence="7" type="ORF">IC627_11930</name>
    <name evidence="6" type="ORF">PDPUS_1_00754</name>
</gene>
<dbReference type="EMBL" id="AP018045">
    <property type="protein sequence ID" value="BAX52128.1"/>
    <property type="molecule type" value="Genomic_DNA"/>
</dbReference>
<comment type="similarity">
    <text evidence="1 4">Belongs to the HscB family.</text>
</comment>
<evidence type="ECO:0000256" key="1">
    <source>
        <dbReference type="ARBA" id="ARBA00010476"/>
    </source>
</evidence>
<dbReference type="Pfam" id="PF07743">
    <property type="entry name" value="HSCB_C"/>
    <property type="match status" value="1"/>
</dbReference>
<evidence type="ECO:0000259" key="5">
    <source>
        <dbReference type="PROSITE" id="PS50076"/>
    </source>
</evidence>
<evidence type="ECO:0000256" key="3">
    <source>
        <dbReference type="ARBA" id="ARBA00025596"/>
    </source>
</evidence>
<dbReference type="Gene3D" id="1.10.287.110">
    <property type="entry name" value="DnaJ domain"/>
    <property type="match status" value="1"/>
</dbReference>
<dbReference type="HAMAP" id="MF_00682">
    <property type="entry name" value="HscB"/>
    <property type="match status" value="1"/>
</dbReference>
<dbReference type="SUPFAM" id="SSF46565">
    <property type="entry name" value="Chaperone J-domain"/>
    <property type="match status" value="1"/>
</dbReference>
<dbReference type="Gene3D" id="1.20.1280.20">
    <property type="entry name" value="HscB, C-terminal domain"/>
    <property type="match status" value="1"/>
</dbReference>
<reference evidence="7 9" key="3">
    <citation type="submission" date="2020-09" db="EMBL/GenBank/DDBJ databases">
        <title>Complete, closed and curated genome sequences of Photobacterium damselae subsp. piscicida isolates from Australia indicate localised evolution and additional plasmid-borne pathogenicity mechanisms.</title>
        <authorList>
            <person name="Baseggio L."/>
            <person name="Silayeva O."/>
            <person name="Buller N."/>
            <person name="Landos M."/>
            <person name="Engelstaedter J."/>
            <person name="Barnes A.C."/>
        </authorList>
    </citation>
    <scope>NUCLEOTIDE SEQUENCE [LARGE SCALE GENOMIC DNA]</scope>
    <source>
        <strain evidence="7 9">AS-16-0540-1</strain>
    </source>
</reference>
<dbReference type="GeneID" id="93396981"/>
<keyword evidence="2 4" id="KW-0143">Chaperone</keyword>
<dbReference type="GO" id="GO:0001671">
    <property type="term" value="F:ATPase activator activity"/>
    <property type="evidence" value="ECO:0007669"/>
    <property type="project" value="InterPro"/>
</dbReference>
<dbReference type="InterPro" id="IPR001623">
    <property type="entry name" value="DnaJ_domain"/>
</dbReference>
<dbReference type="AlphaFoldDB" id="A0A1Q9H744"/>
<dbReference type="GO" id="GO:1990230">
    <property type="term" value="C:iron-sulfur cluster transfer complex"/>
    <property type="evidence" value="ECO:0007669"/>
    <property type="project" value="TreeGrafter"/>
</dbReference>
<evidence type="ECO:0000256" key="2">
    <source>
        <dbReference type="ARBA" id="ARBA00023186"/>
    </source>
</evidence>
<proteinExistence type="inferred from homology"/>
<dbReference type="SMART" id="SM00271">
    <property type="entry name" value="DnaJ"/>
    <property type="match status" value="1"/>
</dbReference>
<evidence type="ECO:0000313" key="7">
    <source>
        <dbReference type="EMBL" id="QOD55974.1"/>
    </source>
</evidence>
<dbReference type="EMBL" id="CP061854">
    <property type="protein sequence ID" value="QOD55974.1"/>
    <property type="molecule type" value="Genomic_DNA"/>
</dbReference>
<organism evidence="7 9">
    <name type="scientific">Photobacterium damsela subsp. piscicida</name>
    <name type="common">Pasteurella piscicida</name>
    <dbReference type="NCBI Taxonomy" id="38294"/>
    <lineage>
        <taxon>Bacteria</taxon>
        <taxon>Pseudomonadati</taxon>
        <taxon>Pseudomonadota</taxon>
        <taxon>Gammaproteobacteria</taxon>
        <taxon>Vibrionales</taxon>
        <taxon>Vibrionaceae</taxon>
        <taxon>Photobacterium</taxon>
    </lineage>
</organism>
<dbReference type="RefSeq" id="WP_044176421.1">
    <property type="nucleotide sequence ID" value="NZ_AP018045.1"/>
</dbReference>
<feature type="domain" description="J" evidence="5">
    <location>
        <begin position="2"/>
        <end position="74"/>
    </location>
</feature>
<dbReference type="InterPro" id="IPR009073">
    <property type="entry name" value="HscB_oligo_C"/>
</dbReference>
<dbReference type="InterPro" id="IPR004640">
    <property type="entry name" value="HscB"/>
</dbReference>
<accession>A0A1Q9H744</accession>
<dbReference type="NCBIfam" id="NF003449">
    <property type="entry name" value="PRK05014.1"/>
    <property type="match status" value="1"/>
</dbReference>
<comment type="function">
    <text evidence="3 4">Co-chaperone involved in the maturation of iron-sulfur cluster-containing proteins. Seems to help targeting proteins to be folded toward HscA.</text>
</comment>
<protein>
    <recommendedName>
        <fullName evidence="4">Co-chaperone protein HscB homolog</fullName>
    </recommendedName>
</protein>
<dbReference type="GO" id="GO:0044571">
    <property type="term" value="P:[2Fe-2S] cluster assembly"/>
    <property type="evidence" value="ECO:0007669"/>
    <property type="project" value="InterPro"/>
</dbReference>
<evidence type="ECO:0000313" key="9">
    <source>
        <dbReference type="Proteomes" id="UP000516656"/>
    </source>
</evidence>
<dbReference type="SUPFAM" id="SSF47144">
    <property type="entry name" value="HSC20 (HSCB), C-terminal oligomerisation domain"/>
    <property type="match status" value="1"/>
</dbReference>
<evidence type="ECO:0000256" key="4">
    <source>
        <dbReference type="HAMAP-Rule" id="MF_00682"/>
    </source>
</evidence>
<evidence type="ECO:0000313" key="6">
    <source>
        <dbReference type="EMBL" id="BAX52128.1"/>
    </source>
</evidence>
<dbReference type="NCBIfam" id="TIGR00714">
    <property type="entry name" value="hscB"/>
    <property type="match status" value="1"/>
</dbReference>
<comment type="subunit">
    <text evidence="4">Interacts with HscA and stimulates its ATPase activity.</text>
</comment>
<name>A0A1Q9H744_PHODP</name>
<dbReference type="PANTHER" id="PTHR14021">
    <property type="entry name" value="IRON-SULFUR CLUSTER CO-CHAPERONE PROTEIN HSCB"/>
    <property type="match status" value="1"/>
</dbReference>
<dbReference type="InterPro" id="IPR036386">
    <property type="entry name" value="HscB_C_sf"/>
</dbReference>
<dbReference type="Proteomes" id="UP000516656">
    <property type="component" value="Chromosome 1"/>
</dbReference>
<dbReference type="PANTHER" id="PTHR14021:SF15">
    <property type="entry name" value="IRON-SULFUR CLUSTER CO-CHAPERONE PROTEIN HSCB"/>
    <property type="match status" value="1"/>
</dbReference>